<evidence type="ECO:0000256" key="2">
    <source>
        <dbReference type="ARBA" id="ARBA00010488"/>
    </source>
</evidence>
<evidence type="ECO:0000256" key="7">
    <source>
        <dbReference type="SAM" id="Phobius"/>
    </source>
</evidence>
<evidence type="ECO:0000313" key="9">
    <source>
        <dbReference type="Proteomes" id="UP000004846"/>
    </source>
</evidence>
<evidence type="ECO:0000256" key="5">
    <source>
        <dbReference type="ARBA" id="ARBA00022944"/>
    </source>
</evidence>
<dbReference type="GO" id="GO:0005886">
    <property type="term" value="C:plasma membrane"/>
    <property type="evidence" value="ECO:0007669"/>
    <property type="project" value="UniProtKB-SubCell"/>
</dbReference>
<dbReference type="PANTHER" id="PTHR37316:SF3">
    <property type="entry name" value="TEICHOIC ACID GLYCEROL-PHOSPHATE TRANSFERASE"/>
    <property type="match status" value="1"/>
</dbReference>
<evidence type="ECO:0000256" key="4">
    <source>
        <dbReference type="ARBA" id="ARBA00022679"/>
    </source>
</evidence>
<dbReference type="AlphaFoldDB" id="A0A125W3T2"/>
<evidence type="ECO:0000313" key="8">
    <source>
        <dbReference type="EMBL" id="EFM82035.1"/>
    </source>
</evidence>
<dbReference type="InterPro" id="IPR043149">
    <property type="entry name" value="TagF_N"/>
</dbReference>
<comment type="caution">
    <text evidence="8">The sequence shown here is derived from an EMBL/GenBank/DDBJ whole genome shotgun (WGS) entry which is preliminary data.</text>
</comment>
<gene>
    <name evidence="8" type="ORF">HMPREF9498_02312</name>
</gene>
<dbReference type="GO" id="GO:0047355">
    <property type="term" value="F:CDP-glycerol glycerophosphotransferase activity"/>
    <property type="evidence" value="ECO:0007669"/>
    <property type="project" value="InterPro"/>
</dbReference>
<reference evidence="8 9" key="1">
    <citation type="submission" date="2010-07" db="EMBL/GenBank/DDBJ databases">
        <authorList>
            <person name="Sid Ahmed O."/>
        </authorList>
    </citation>
    <scope>NUCLEOTIDE SEQUENCE [LARGE SCALE GENOMIC DNA]</scope>
    <source>
        <strain evidence="8 9">TX4248</strain>
    </source>
</reference>
<dbReference type="SMR" id="A0A125W3T2"/>
<feature type="transmembrane region" description="Helical" evidence="7">
    <location>
        <begin position="20"/>
        <end position="38"/>
    </location>
</feature>
<keyword evidence="7" id="KW-0812">Transmembrane</keyword>
<keyword evidence="4 8" id="KW-0808">Transferase</keyword>
<evidence type="ECO:0000256" key="1">
    <source>
        <dbReference type="ARBA" id="ARBA00004202"/>
    </source>
</evidence>
<comment type="subcellular location">
    <subcellularLocation>
        <location evidence="1">Cell membrane</location>
        <topology evidence="1">Peripheral membrane protein</topology>
    </subcellularLocation>
</comment>
<keyword evidence="7" id="KW-1133">Transmembrane helix</keyword>
<dbReference type="Proteomes" id="UP000004846">
    <property type="component" value="Unassembled WGS sequence"/>
</dbReference>
<dbReference type="InterPro" id="IPR043148">
    <property type="entry name" value="TagF_C"/>
</dbReference>
<dbReference type="GO" id="GO:0019350">
    <property type="term" value="P:teichoic acid biosynthetic process"/>
    <property type="evidence" value="ECO:0007669"/>
    <property type="project" value="UniProtKB-KW"/>
</dbReference>
<sequence length="401" mass="47208">MVLKLKDKWLYLKTRVFSRIFANSIFYLLYPILIFFPIKKNKIVVSNFNGKGYGDNAKYICNYLLEAKAPVDIVWLIDKHWVKENGGCPNSVRTVHVRSFQALFEMFTAKIWIDNCRKSFYPPKRANQFYIQTWHAGFTLKQIEKYVETKLPSRYVKTAKKDSQMCDLLLFETSNMIPDVQDTFWYEGETFRNGLPRNDLLVNYDKLIIEKVYSYFNIDSSKKIIMYAPTFRQEYDLEMNNELLSKIIQVYSKTFNQDAVMLIRLHPNDTVNKNRIIGEGLPAGMIDASSYDDMQELLCATDTLVTDYSSTLGEMLIMEKKCFIYAYDYEEYLKDRGLLMDFKELPFPFALTEKELLRSIKDFSASDYVKKVRDFKKEHNIYETGHASQDIGNRILLEMKK</sequence>
<keyword evidence="3" id="KW-1003">Cell membrane</keyword>
<name>A0A125W3T2_ENTFL</name>
<dbReference type="Gene3D" id="3.40.50.11820">
    <property type="match status" value="1"/>
</dbReference>
<evidence type="ECO:0000256" key="6">
    <source>
        <dbReference type="ARBA" id="ARBA00023136"/>
    </source>
</evidence>
<dbReference type="PANTHER" id="PTHR37316">
    <property type="entry name" value="TEICHOIC ACID GLYCEROL-PHOSPHATE PRIMASE"/>
    <property type="match status" value="1"/>
</dbReference>
<dbReference type="SUPFAM" id="SSF53756">
    <property type="entry name" value="UDP-Glycosyltransferase/glycogen phosphorylase"/>
    <property type="match status" value="1"/>
</dbReference>
<dbReference type="Gene3D" id="3.40.50.12580">
    <property type="match status" value="1"/>
</dbReference>
<accession>A0A125W3T2</accession>
<dbReference type="RefSeq" id="WP_002356916.1">
    <property type="nucleotide sequence ID" value="NZ_GL454475.1"/>
</dbReference>
<comment type="similarity">
    <text evidence="2">Belongs to the CDP-glycerol glycerophosphotransferase family.</text>
</comment>
<dbReference type="HOGENOM" id="CLU_029598_1_0_9"/>
<protein>
    <submittedName>
        <fullName evidence="8">CDP-glycerol:poly(Glycerophosphate) glycerophosphotransferase</fullName>
    </submittedName>
</protein>
<dbReference type="Pfam" id="PF04464">
    <property type="entry name" value="Glyphos_transf"/>
    <property type="match status" value="1"/>
</dbReference>
<evidence type="ECO:0000256" key="3">
    <source>
        <dbReference type="ARBA" id="ARBA00022475"/>
    </source>
</evidence>
<proteinExistence type="inferred from homology"/>
<dbReference type="InterPro" id="IPR051612">
    <property type="entry name" value="Teichoic_Acid_Biosynth"/>
</dbReference>
<keyword evidence="6 7" id="KW-0472">Membrane</keyword>
<dbReference type="EMBL" id="AEBR01000080">
    <property type="protein sequence ID" value="EFM82035.1"/>
    <property type="molecule type" value="Genomic_DNA"/>
</dbReference>
<keyword evidence="5" id="KW-0777">Teichoic acid biosynthesis</keyword>
<organism evidence="8 9">
    <name type="scientific">Enterococcus faecalis TX4248</name>
    <dbReference type="NCBI Taxonomy" id="749495"/>
    <lineage>
        <taxon>Bacteria</taxon>
        <taxon>Bacillati</taxon>
        <taxon>Bacillota</taxon>
        <taxon>Bacilli</taxon>
        <taxon>Lactobacillales</taxon>
        <taxon>Enterococcaceae</taxon>
        <taxon>Enterococcus</taxon>
    </lineage>
</organism>
<dbReference type="InterPro" id="IPR007554">
    <property type="entry name" value="Glycerophosphate_synth"/>
</dbReference>